<dbReference type="Proteomes" id="UP001172155">
    <property type="component" value="Unassembled WGS sequence"/>
</dbReference>
<keyword evidence="3" id="KW-1185">Reference proteome</keyword>
<dbReference type="AlphaFoldDB" id="A0AA40K315"/>
<feature type="compositionally biased region" description="Polar residues" evidence="1">
    <location>
        <begin position="79"/>
        <end position="90"/>
    </location>
</feature>
<feature type="region of interest" description="Disordered" evidence="1">
    <location>
        <begin position="79"/>
        <end position="121"/>
    </location>
</feature>
<name>A0AA40K315_9PEZI</name>
<accession>A0AA40K315</accession>
<proteinExistence type="predicted"/>
<protein>
    <submittedName>
        <fullName evidence="2">Uncharacterized protein</fullName>
    </submittedName>
</protein>
<organism evidence="2 3">
    <name type="scientific">Schizothecium vesticola</name>
    <dbReference type="NCBI Taxonomy" id="314040"/>
    <lineage>
        <taxon>Eukaryota</taxon>
        <taxon>Fungi</taxon>
        <taxon>Dikarya</taxon>
        <taxon>Ascomycota</taxon>
        <taxon>Pezizomycotina</taxon>
        <taxon>Sordariomycetes</taxon>
        <taxon>Sordariomycetidae</taxon>
        <taxon>Sordariales</taxon>
        <taxon>Schizotheciaceae</taxon>
        <taxon>Schizothecium</taxon>
    </lineage>
</organism>
<sequence length="121" mass="13311">MVGFLDQELINSDVSREVGVDEAFPIIIVYDINSIRWLSPGNVKTVESKSALSPQVATYALVTGRSKLSERKLRQQLKMANSLQSASYTNAPKRGLSEVDVEDAETDADESPSKRPRTARA</sequence>
<evidence type="ECO:0000256" key="1">
    <source>
        <dbReference type="SAM" id="MobiDB-lite"/>
    </source>
</evidence>
<comment type="caution">
    <text evidence="2">The sequence shown here is derived from an EMBL/GenBank/DDBJ whole genome shotgun (WGS) entry which is preliminary data.</text>
</comment>
<feature type="compositionally biased region" description="Acidic residues" evidence="1">
    <location>
        <begin position="99"/>
        <end position="110"/>
    </location>
</feature>
<reference evidence="2" key="1">
    <citation type="submission" date="2023-06" db="EMBL/GenBank/DDBJ databases">
        <title>Genome-scale phylogeny and comparative genomics of the fungal order Sordariales.</title>
        <authorList>
            <consortium name="Lawrence Berkeley National Laboratory"/>
            <person name="Hensen N."/>
            <person name="Bonometti L."/>
            <person name="Westerberg I."/>
            <person name="Brannstrom I.O."/>
            <person name="Guillou S."/>
            <person name="Cros-Aarteil S."/>
            <person name="Calhoun S."/>
            <person name="Haridas S."/>
            <person name="Kuo A."/>
            <person name="Mondo S."/>
            <person name="Pangilinan J."/>
            <person name="Riley R."/>
            <person name="LaButti K."/>
            <person name="Andreopoulos B."/>
            <person name="Lipzen A."/>
            <person name="Chen C."/>
            <person name="Yanf M."/>
            <person name="Daum C."/>
            <person name="Ng V."/>
            <person name="Clum A."/>
            <person name="Steindorff A."/>
            <person name="Ohm R."/>
            <person name="Martin F."/>
            <person name="Silar P."/>
            <person name="Natvig D."/>
            <person name="Lalanne C."/>
            <person name="Gautier V."/>
            <person name="Ament-velasquez S.L."/>
            <person name="Kruys A."/>
            <person name="Hutchinson M.I."/>
            <person name="Powell A.J."/>
            <person name="Barry K."/>
            <person name="Miller A.N."/>
            <person name="Grigoriev I.V."/>
            <person name="Debuchy R."/>
            <person name="Gladieux P."/>
            <person name="Thoren M.H."/>
            <person name="Johannesson H."/>
        </authorList>
    </citation>
    <scope>NUCLEOTIDE SEQUENCE</scope>
    <source>
        <strain evidence="2">SMH3187-1</strain>
    </source>
</reference>
<gene>
    <name evidence="2" type="ORF">B0T18DRAFT_392662</name>
</gene>
<dbReference type="EMBL" id="JAUKUD010000005">
    <property type="protein sequence ID" value="KAK0743985.1"/>
    <property type="molecule type" value="Genomic_DNA"/>
</dbReference>
<evidence type="ECO:0000313" key="3">
    <source>
        <dbReference type="Proteomes" id="UP001172155"/>
    </source>
</evidence>
<evidence type="ECO:0000313" key="2">
    <source>
        <dbReference type="EMBL" id="KAK0743985.1"/>
    </source>
</evidence>